<dbReference type="AlphaFoldDB" id="A0A8D8UPR7"/>
<protein>
    <submittedName>
        <fullName evidence="1">Uncharacterized protein</fullName>
    </submittedName>
</protein>
<dbReference type="PANTHER" id="PTHR37475:SF1">
    <property type="entry name" value="ZYGOTE-SPECIFIC PROTEIN"/>
    <property type="match status" value="1"/>
</dbReference>
<dbReference type="PANTHER" id="PTHR37475">
    <property type="entry name" value="ZYGOTE-SPECIFIC CLASS V COPY B GENE PROTEIN"/>
    <property type="match status" value="1"/>
</dbReference>
<name>A0A8D8UPR7_9HEMI</name>
<proteinExistence type="predicted"/>
<evidence type="ECO:0000313" key="1">
    <source>
        <dbReference type="EMBL" id="CAG6706452.1"/>
    </source>
</evidence>
<dbReference type="EMBL" id="HBUF01343284">
    <property type="protein sequence ID" value="CAG6706454.1"/>
    <property type="molecule type" value="Transcribed_RNA"/>
</dbReference>
<accession>A0A8D8UPR7</accession>
<reference evidence="1" key="1">
    <citation type="submission" date="2021-05" db="EMBL/GenBank/DDBJ databases">
        <authorList>
            <person name="Alioto T."/>
            <person name="Alioto T."/>
            <person name="Gomez Garrido J."/>
        </authorList>
    </citation>
    <scope>NUCLEOTIDE SEQUENCE</scope>
</reference>
<dbReference type="EMBL" id="HBUF01343283">
    <property type="protein sequence ID" value="CAG6706452.1"/>
    <property type="molecule type" value="Transcribed_RNA"/>
</dbReference>
<sequence length="140" mass="15100">MFYRPRKRIEKEIDGKRKSQPFRKEHFVLRKICLVWESNPRHNVPPRATITFSTNTHPPQRSSKNNMQSFVKAAFVMTLLLGYANAGPIAAGICYAGCAGVTVACFSATGFTFGTVPGSVIAATPALAACNTAFGACEAA</sequence>
<organism evidence="1">
    <name type="scientific">Cacopsylla melanoneura</name>
    <dbReference type="NCBI Taxonomy" id="428564"/>
    <lineage>
        <taxon>Eukaryota</taxon>
        <taxon>Metazoa</taxon>
        <taxon>Ecdysozoa</taxon>
        <taxon>Arthropoda</taxon>
        <taxon>Hexapoda</taxon>
        <taxon>Insecta</taxon>
        <taxon>Pterygota</taxon>
        <taxon>Neoptera</taxon>
        <taxon>Paraneoptera</taxon>
        <taxon>Hemiptera</taxon>
        <taxon>Sternorrhyncha</taxon>
        <taxon>Psylloidea</taxon>
        <taxon>Psyllidae</taxon>
        <taxon>Psyllinae</taxon>
        <taxon>Cacopsylla</taxon>
    </lineage>
</organism>